<protein>
    <submittedName>
        <fullName evidence="1">Uncharacterized protein</fullName>
    </submittedName>
</protein>
<dbReference type="Proteomes" id="UP000256690">
    <property type="component" value="Unassembled WGS sequence"/>
</dbReference>
<dbReference type="AlphaFoldDB" id="A0A3D8RYJ7"/>
<accession>A0A3D8RYJ7</accession>
<evidence type="ECO:0000313" key="2">
    <source>
        <dbReference type="Proteomes" id="UP000256690"/>
    </source>
</evidence>
<dbReference type="GeneID" id="38116344"/>
<sequence>MAYYDILAAQKAKAPPIGTEDASGVTPTDDGSLIVTIGEVQGYISFPRIVFVSPDSRNPIQTFRTITLKDFKTYAENIDAYHFAPRGGQQEVFGFHVMQERPGDESRLLYGQGTVTGVVEGVKIALVE</sequence>
<evidence type="ECO:0000313" key="1">
    <source>
        <dbReference type="EMBL" id="RDW79122.1"/>
    </source>
</evidence>
<organism evidence="1 2">
    <name type="scientific">Aspergillus mulundensis</name>
    <dbReference type="NCBI Taxonomy" id="1810919"/>
    <lineage>
        <taxon>Eukaryota</taxon>
        <taxon>Fungi</taxon>
        <taxon>Dikarya</taxon>
        <taxon>Ascomycota</taxon>
        <taxon>Pezizomycotina</taxon>
        <taxon>Eurotiomycetes</taxon>
        <taxon>Eurotiomycetidae</taxon>
        <taxon>Eurotiales</taxon>
        <taxon>Aspergillaceae</taxon>
        <taxon>Aspergillus</taxon>
        <taxon>Aspergillus subgen. Nidulantes</taxon>
    </lineage>
</organism>
<keyword evidence="2" id="KW-1185">Reference proteome</keyword>
<reference evidence="1 2" key="1">
    <citation type="journal article" date="2018" name="IMA Fungus">
        <title>IMA Genome-F 9: Draft genome sequence of Annulohypoxylon stygium, Aspergillus mulundensis, Berkeleyomyces basicola (syn. Thielaviopsis basicola), Ceratocystis smalleyi, two Cercospora beticola strains, Coleophoma cylindrospora, Fusarium fracticaudum, Phialophora cf. hyalina, and Morchella septimelata.</title>
        <authorList>
            <person name="Wingfield B.D."/>
            <person name="Bills G.F."/>
            <person name="Dong Y."/>
            <person name="Huang W."/>
            <person name="Nel W.J."/>
            <person name="Swalarsk-Parry B.S."/>
            <person name="Vaghefi N."/>
            <person name="Wilken P.M."/>
            <person name="An Z."/>
            <person name="de Beer Z.W."/>
            <person name="De Vos L."/>
            <person name="Chen L."/>
            <person name="Duong T.A."/>
            <person name="Gao Y."/>
            <person name="Hammerbacher A."/>
            <person name="Kikkert J.R."/>
            <person name="Li Y."/>
            <person name="Li H."/>
            <person name="Li K."/>
            <person name="Li Q."/>
            <person name="Liu X."/>
            <person name="Ma X."/>
            <person name="Naidoo K."/>
            <person name="Pethybridge S.J."/>
            <person name="Sun J."/>
            <person name="Steenkamp E.T."/>
            <person name="van der Nest M.A."/>
            <person name="van Wyk S."/>
            <person name="Wingfield M.J."/>
            <person name="Xiong C."/>
            <person name="Yue Q."/>
            <person name="Zhang X."/>
        </authorList>
    </citation>
    <scope>NUCLEOTIDE SEQUENCE [LARGE SCALE GENOMIC DNA]</scope>
    <source>
        <strain evidence="1 2">DSM 5745</strain>
    </source>
</reference>
<gene>
    <name evidence="1" type="ORF">DSM5745_05974</name>
</gene>
<comment type="caution">
    <text evidence="1">The sequence shown here is derived from an EMBL/GenBank/DDBJ whole genome shotgun (WGS) entry which is preliminary data.</text>
</comment>
<dbReference type="EMBL" id="PVWQ01000006">
    <property type="protein sequence ID" value="RDW79122.1"/>
    <property type="molecule type" value="Genomic_DNA"/>
</dbReference>
<name>A0A3D8RYJ7_9EURO</name>
<dbReference type="RefSeq" id="XP_026603822.1">
    <property type="nucleotide sequence ID" value="XM_026747990.1"/>
</dbReference>
<proteinExistence type="predicted"/>